<gene>
    <name evidence="1" type="ORF">CY34DRAFT_48479</name>
</gene>
<feature type="non-terminal residue" evidence="1">
    <location>
        <position position="1"/>
    </location>
</feature>
<dbReference type="InParanoid" id="A0A0C9ZSK3"/>
<feature type="non-terminal residue" evidence="1">
    <location>
        <position position="58"/>
    </location>
</feature>
<organism evidence="1 2">
    <name type="scientific">Suillus luteus UH-Slu-Lm8-n1</name>
    <dbReference type="NCBI Taxonomy" id="930992"/>
    <lineage>
        <taxon>Eukaryota</taxon>
        <taxon>Fungi</taxon>
        <taxon>Dikarya</taxon>
        <taxon>Basidiomycota</taxon>
        <taxon>Agaricomycotina</taxon>
        <taxon>Agaricomycetes</taxon>
        <taxon>Agaricomycetidae</taxon>
        <taxon>Boletales</taxon>
        <taxon>Suillineae</taxon>
        <taxon>Suillaceae</taxon>
        <taxon>Suillus</taxon>
    </lineage>
</organism>
<dbReference type="EMBL" id="KN835290">
    <property type="protein sequence ID" value="KIK40800.1"/>
    <property type="molecule type" value="Genomic_DNA"/>
</dbReference>
<dbReference type="Proteomes" id="UP000054485">
    <property type="component" value="Unassembled WGS sequence"/>
</dbReference>
<accession>A0A0C9ZSK3</accession>
<protein>
    <submittedName>
        <fullName evidence="1">Uncharacterized protein</fullName>
    </submittedName>
</protein>
<proteinExistence type="predicted"/>
<dbReference type="AlphaFoldDB" id="A0A0C9ZSK3"/>
<name>A0A0C9ZSK3_9AGAM</name>
<reference evidence="2" key="2">
    <citation type="submission" date="2015-01" db="EMBL/GenBank/DDBJ databases">
        <title>Evolutionary Origins and Diversification of the Mycorrhizal Mutualists.</title>
        <authorList>
            <consortium name="DOE Joint Genome Institute"/>
            <consortium name="Mycorrhizal Genomics Consortium"/>
            <person name="Kohler A."/>
            <person name="Kuo A."/>
            <person name="Nagy L.G."/>
            <person name="Floudas D."/>
            <person name="Copeland A."/>
            <person name="Barry K.W."/>
            <person name="Cichocki N."/>
            <person name="Veneault-Fourrey C."/>
            <person name="LaButti K."/>
            <person name="Lindquist E.A."/>
            <person name="Lipzen A."/>
            <person name="Lundell T."/>
            <person name="Morin E."/>
            <person name="Murat C."/>
            <person name="Riley R."/>
            <person name="Ohm R."/>
            <person name="Sun H."/>
            <person name="Tunlid A."/>
            <person name="Henrissat B."/>
            <person name="Grigoriev I.V."/>
            <person name="Hibbett D.S."/>
            <person name="Martin F."/>
        </authorList>
    </citation>
    <scope>NUCLEOTIDE SEQUENCE [LARGE SCALE GENOMIC DNA]</scope>
    <source>
        <strain evidence="2">UH-Slu-Lm8-n1</strain>
    </source>
</reference>
<evidence type="ECO:0000313" key="2">
    <source>
        <dbReference type="Proteomes" id="UP000054485"/>
    </source>
</evidence>
<keyword evidence="2" id="KW-1185">Reference proteome</keyword>
<sequence>ISLSIYKAKYVTASDAVKELTWICMLLFKLDFPQPFTVSLLCNNTGGITLSEDVSYHS</sequence>
<dbReference type="HOGENOM" id="CLU_200113_0_0_1"/>
<evidence type="ECO:0000313" key="1">
    <source>
        <dbReference type="EMBL" id="KIK40800.1"/>
    </source>
</evidence>
<reference evidence="1 2" key="1">
    <citation type="submission" date="2014-04" db="EMBL/GenBank/DDBJ databases">
        <authorList>
            <consortium name="DOE Joint Genome Institute"/>
            <person name="Kuo A."/>
            <person name="Ruytinx J."/>
            <person name="Rineau F."/>
            <person name="Colpaert J."/>
            <person name="Kohler A."/>
            <person name="Nagy L.G."/>
            <person name="Floudas D."/>
            <person name="Copeland A."/>
            <person name="Barry K.W."/>
            <person name="Cichocki N."/>
            <person name="Veneault-Fourrey C."/>
            <person name="LaButti K."/>
            <person name="Lindquist E.A."/>
            <person name="Lipzen A."/>
            <person name="Lundell T."/>
            <person name="Morin E."/>
            <person name="Murat C."/>
            <person name="Sun H."/>
            <person name="Tunlid A."/>
            <person name="Henrissat B."/>
            <person name="Grigoriev I.V."/>
            <person name="Hibbett D.S."/>
            <person name="Martin F."/>
            <person name="Nordberg H.P."/>
            <person name="Cantor M.N."/>
            <person name="Hua S.X."/>
        </authorList>
    </citation>
    <scope>NUCLEOTIDE SEQUENCE [LARGE SCALE GENOMIC DNA]</scope>
    <source>
        <strain evidence="1 2">UH-Slu-Lm8-n1</strain>
    </source>
</reference>